<evidence type="ECO:0000313" key="4">
    <source>
        <dbReference type="Proteomes" id="UP000305906"/>
    </source>
</evidence>
<organism evidence="3 4">
    <name type="scientific">Streptomyces montanus</name>
    <dbReference type="NCBI Taxonomy" id="2580423"/>
    <lineage>
        <taxon>Bacteria</taxon>
        <taxon>Bacillati</taxon>
        <taxon>Actinomycetota</taxon>
        <taxon>Actinomycetes</taxon>
        <taxon>Kitasatosporales</taxon>
        <taxon>Streptomycetaceae</taxon>
        <taxon>Streptomyces</taxon>
    </lineage>
</organism>
<dbReference type="CDD" id="cd03468">
    <property type="entry name" value="PolY_like"/>
    <property type="match status" value="1"/>
</dbReference>
<dbReference type="Proteomes" id="UP000305906">
    <property type="component" value="Unassembled WGS sequence"/>
</dbReference>
<evidence type="ECO:0000259" key="2">
    <source>
        <dbReference type="PROSITE" id="PS50173"/>
    </source>
</evidence>
<dbReference type="GO" id="GO:0006281">
    <property type="term" value="P:DNA repair"/>
    <property type="evidence" value="ECO:0007669"/>
    <property type="project" value="InterPro"/>
</dbReference>
<reference evidence="3 4" key="1">
    <citation type="submission" date="2019-05" db="EMBL/GenBank/DDBJ databases">
        <title>Streptomyces sp. NEAU-C151, a novel actinomycete isolated from soil.</title>
        <authorList>
            <person name="Han L."/>
            <person name="Jiang H."/>
        </authorList>
    </citation>
    <scope>NUCLEOTIDE SEQUENCE [LARGE SCALE GENOMIC DNA]</scope>
    <source>
        <strain evidence="3 4">NEAU-C151</strain>
    </source>
</reference>
<feature type="domain" description="UmuC" evidence="2">
    <location>
        <begin position="37"/>
        <end position="76"/>
    </location>
</feature>
<keyword evidence="1" id="KW-0227">DNA damage</keyword>
<proteinExistence type="predicted"/>
<name>A0A5R9FWN8_9ACTN</name>
<dbReference type="EMBL" id="VBZC01000017">
    <property type="protein sequence ID" value="TLS44894.1"/>
    <property type="molecule type" value="Genomic_DNA"/>
</dbReference>
<sequence>MWCRCGPSPRGEPAVRALAIWMMDWPVVAAGADHAEPVAIIARERVMACSKEARRQGVKRGMRVRQASGRCPQLRLLDRDPEAETRAFEPVLRLLEKRIAPHMEVLRPGLIALPSRGPARYFGGELALVEHITTVLTDAGIESRTGAADTVFAAALAVRAGQVGQLVPTGQTAGFLAPYPVGVLGRPRLSQLLPRLGITTLGAFAALPSDRVLGRFGHDAAAAQRTARGLEARPLNTSGADVDYSVAEAFEPPEDNLEPVAFIAKALAEQLHVRLAGAGAVCARLQVEAELAAGRRLSRVWRHEGRLSALAVAERVRWQIAAWAETGQLDGAAAGITTLRLVPEGLSAATGRQSVLFGPRIAPEELEHAAGQLQAMLGHRAVVRQELAGGRGPGERIVDIPYGDARSRPLVEGTWPGRLPAPHPAVVYPTARPAQVIGADGGPVGVSGRALLTQAPAALSIDGAAPVAVTGWTGPWPVLEDWWIPAQARRLARLQVACADGRAWLLHIRDGRWAVEALYG</sequence>
<dbReference type="InterPro" id="IPR050356">
    <property type="entry name" value="SulA_CellDiv_inhibitor"/>
</dbReference>
<protein>
    <submittedName>
        <fullName evidence="3">DNA polymerase Y family protein</fullName>
    </submittedName>
</protein>
<accession>A0A5R9FWN8</accession>
<dbReference type="InterPro" id="IPR043502">
    <property type="entry name" value="DNA/RNA_pol_sf"/>
</dbReference>
<dbReference type="AlphaFoldDB" id="A0A5R9FWN8"/>
<dbReference type="InterPro" id="IPR001126">
    <property type="entry name" value="UmuC"/>
</dbReference>
<evidence type="ECO:0000256" key="1">
    <source>
        <dbReference type="ARBA" id="ARBA00022763"/>
    </source>
</evidence>
<dbReference type="PROSITE" id="PS50173">
    <property type="entry name" value="UMUC"/>
    <property type="match status" value="1"/>
</dbReference>
<dbReference type="Gene3D" id="3.40.1170.60">
    <property type="match status" value="1"/>
</dbReference>
<evidence type="ECO:0000313" key="3">
    <source>
        <dbReference type="EMBL" id="TLS44894.1"/>
    </source>
</evidence>
<gene>
    <name evidence="3" type="ORF">FE633_17240</name>
</gene>
<comment type="caution">
    <text evidence="3">The sequence shown here is derived from an EMBL/GenBank/DDBJ whole genome shotgun (WGS) entry which is preliminary data.</text>
</comment>
<dbReference type="Pfam" id="PF00817">
    <property type="entry name" value="IMS"/>
    <property type="match status" value="1"/>
</dbReference>
<dbReference type="PANTHER" id="PTHR35369:SF2">
    <property type="entry name" value="BLR3025 PROTEIN"/>
    <property type="match status" value="1"/>
</dbReference>
<dbReference type="PANTHER" id="PTHR35369">
    <property type="entry name" value="BLR3025 PROTEIN-RELATED"/>
    <property type="match status" value="1"/>
</dbReference>
<dbReference type="SUPFAM" id="SSF56672">
    <property type="entry name" value="DNA/RNA polymerases"/>
    <property type="match status" value="1"/>
</dbReference>
<keyword evidence="4" id="KW-1185">Reference proteome</keyword>